<dbReference type="Gene3D" id="3.20.20.10">
    <property type="entry name" value="Alanine racemase"/>
    <property type="match status" value="1"/>
</dbReference>
<dbReference type="PANTHER" id="PTHR28004:SF8">
    <property type="entry name" value="D-SERINE DEAMINASE"/>
    <property type="match status" value="1"/>
</dbReference>
<dbReference type="InterPro" id="IPR029066">
    <property type="entry name" value="PLP-binding_barrel"/>
</dbReference>
<dbReference type="Pfam" id="PF14031">
    <property type="entry name" value="D-ser_dehydrat"/>
    <property type="match status" value="1"/>
</dbReference>
<dbReference type="InterPro" id="IPR051466">
    <property type="entry name" value="D-amino_acid_metab_enzyme"/>
</dbReference>
<proteinExistence type="predicted"/>
<organism evidence="2 3">
    <name type="scientific">Orchesella dallaii</name>
    <dbReference type="NCBI Taxonomy" id="48710"/>
    <lineage>
        <taxon>Eukaryota</taxon>
        <taxon>Metazoa</taxon>
        <taxon>Ecdysozoa</taxon>
        <taxon>Arthropoda</taxon>
        <taxon>Hexapoda</taxon>
        <taxon>Collembola</taxon>
        <taxon>Entomobryomorpha</taxon>
        <taxon>Entomobryoidea</taxon>
        <taxon>Orchesellidae</taxon>
        <taxon>Orchesellinae</taxon>
        <taxon>Orchesella</taxon>
    </lineage>
</organism>
<accession>A0ABP1PUJ3</accession>
<gene>
    <name evidence="2" type="ORF">ODALV1_LOCUS2917</name>
</gene>
<name>A0ABP1PUJ3_9HEXA</name>
<dbReference type="Proteomes" id="UP001642540">
    <property type="component" value="Unassembled WGS sequence"/>
</dbReference>
<dbReference type="EMBL" id="CAXLJM020000007">
    <property type="protein sequence ID" value="CAL8074528.1"/>
    <property type="molecule type" value="Genomic_DNA"/>
</dbReference>
<feature type="domain" description="D-serine dehydratase-like" evidence="1">
    <location>
        <begin position="318"/>
        <end position="419"/>
    </location>
</feature>
<dbReference type="InterPro" id="IPR042208">
    <property type="entry name" value="D-ser_dehydrat-like_sf"/>
</dbReference>
<evidence type="ECO:0000313" key="2">
    <source>
        <dbReference type="EMBL" id="CAL8074528.1"/>
    </source>
</evidence>
<evidence type="ECO:0000313" key="3">
    <source>
        <dbReference type="Proteomes" id="UP001642540"/>
    </source>
</evidence>
<protein>
    <recommendedName>
        <fullName evidence="1">D-serine dehydratase-like domain-containing protein</fullName>
    </recommendedName>
</protein>
<keyword evidence="3" id="KW-1185">Reference proteome</keyword>
<dbReference type="PANTHER" id="PTHR28004">
    <property type="entry name" value="ZGC:162816-RELATED"/>
    <property type="match status" value="1"/>
</dbReference>
<dbReference type="Gene3D" id="2.40.37.20">
    <property type="entry name" value="D-serine dehydratase-like domain"/>
    <property type="match status" value="1"/>
</dbReference>
<sequence length="432" mass="49093">MLHLKEKLLKSNGGFKGIGNLLSVEEIKTEHCTEWNILKENVSLPTASLSESILKHNQLWMQKFSEKFEFQLAPHGKTTMLPDIFKLQVSSGCWGITLATAHQVAVAFKSGVKRTILANQLVGNCNMDIISSILHADPDFEFICVVDSVRNVAQLGKFFSERNQKIKVLLEYGPVGGRTGIRNEAQETSVVKELQMWNDTISLVGIEFFEGILKEEKEIREFIRWTLSRIESLVNLKAFSSTNVIITGAGTSWFDVVAEEFQKFEQTFSAGTLQKILRSGCYLIYDIGLYEKVEKRVLEMKLGRENQFSILNETLKPSLKIWAYVHSIPESDLAIIGMGRRDVATDSGYPVPYLHFRPGNSSDSICKVNDLWKIFHMMDQHAYMRINKTDDIQVGDILSFDIYHPCTTMDKWKNVLLIDDDFNVIDVLNSGF</sequence>
<evidence type="ECO:0000259" key="1">
    <source>
        <dbReference type="SMART" id="SM01119"/>
    </source>
</evidence>
<reference evidence="2 3" key="1">
    <citation type="submission" date="2024-08" db="EMBL/GenBank/DDBJ databases">
        <authorList>
            <person name="Cucini C."/>
            <person name="Frati F."/>
        </authorList>
    </citation>
    <scope>NUCLEOTIDE SEQUENCE [LARGE SCALE GENOMIC DNA]</scope>
</reference>
<dbReference type="InterPro" id="IPR026956">
    <property type="entry name" value="D-ser_dehydrat-like_dom"/>
</dbReference>
<comment type="caution">
    <text evidence="2">The sequence shown here is derived from an EMBL/GenBank/DDBJ whole genome shotgun (WGS) entry which is preliminary data.</text>
</comment>
<dbReference type="SUPFAM" id="SSF51419">
    <property type="entry name" value="PLP-binding barrel"/>
    <property type="match status" value="1"/>
</dbReference>
<dbReference type="SMART" id="SM01119">
    <property type="entry name" value="D-ser_dehydrat"/>
    <property type="match status" value="1"/>
</dbReference>